<dbReference type="PROSITE" id="PS50862">
    <property type="entry name" value="AA_TRNA_LIGASE_II"/>
    <property type="match status" value="1"/>
</dbReference>
<comment type="catalytic activity">
    <reaction evidence="12">
        <text>tRNA(Thr) + L-threonine + ATP = L-threonyl-tRNA(Thr) + AMP + diphosphate + H(+)</text>
        <dbReference type="Rhea" id="RHEA:24624"/>
        <dbReference type="Rhea" id="RHEA-COMP:9670"/>
        <dbReference type="Rhea" id="RHEA-COMP:9704"/>
        <dbReference type="ChEBI" id="CHEBI:15378"/>
        <dbReference type="ChEBI" id="CHEBI:30616"/>
        <dbReference type="ChEBI" id="CHEBI:33019"/>
        <dbReference type="ChEBI" id="CHEBI:57926"/>
        <dbReference type="ChEBI" id="CHEBI:78442"/>
        <dbReference type="ChEBI" id="CHEBI:78534"/>
        <dbReference type="ChEBI" id="CHEBI:456215"/>
        <dbReference type="EC" id="6.1.1.3"/>
    </reaction>
</comment>
<sequence>KKIIHADLPIEREEISIEKARKLFKGNPYKQEWLDEISKDSKKATIYKTGDNFVDLCAGPHVSSTGKIGPFKLLSVAGAYWRGSEKNPMLTRIYGTCFPTREKLENYLKLLEEAKQQDHRKLGKELDLFSINKEVGAGLPLWHPKLAVVRGEIENFWKEIHQKNGYQYVYSPHIGKKSLWEKSGHWKFYRELMYSPMDIEGTDYLIKPMNCPFHVHIFKSQMRSYKDLPIRYCELGTVYRYEPSGVLHGLTRVRGFTQDDAHIFCLPSQLEDELIKVLSLTKQIYDVFGFKDFHSYLSTRPEKSMGSDQIWEKATKALKGALQRTKLPYEIDPGAGVFYGPKIDLKVKDSLGREWQLLTNQVDFNFPEKFDLIYIGKDGKQHRPVMVHRAILGSLERFMGILIEHYAGAFPVWLAPVQATIIPITNRHVDYANKVAQKLKEENIRIEVDDRNTTASAKIRNAELQKIPYILVVGDKEIKSKSVNVRVRGEKVLGPMPLNKFTTLITQDIDKKRQV</sequence>
<dbReference type="GO" id="GO:0046872">
    <property type="term" value="F:metal ion binding"/>
    <property type="evidence" value="ECO:0007669"/>
    <property type="project" value="UniProtKB-KW"/>
</dbReference>
<protein>
    <recommendedName>
        <fullName evidence="2 13">Threonine--tRNA ligase</fullName>
        <ecNumber evidence="2 13">6.1.1.3</ecNumber>
    </recommendedName>
</protein>
<dbReference type="Pfam" id="PF07973">
    <property type="entry name" value="tRNA_SAD"/>
    <property type="match status" value="1"/>
</dbReference>
<feature type="domain" description="Aminoacyl-transfer RNA synthetases class-II family profile" evidence="14">
    <location>
        <begin position="149"/>
        <end position="411"/>
    </location>
</feature>
<keyword evidence="11" id="KW-0030">Aminoacyl-tRNA synthetase</keyword>
<feature type="non-terminal residue" evidence="15">
    <location>
        <position position="1"/>
    </location>
</feature>
<dbReference type="InterPro" id="IPR002320">
    <property type="entry name" value="Thr-tRNA-ligase_IIa"/>
</dbReference>
<evidence type="ECO:0000256" key="1">
    <source>
        <dbReference type="ARBA" id="ARBA00008226"/>
    </source>
</evidence>
<dbReference type="EC" id="6.1.1.3" evidence="2 13"/>
<dbReference type="GO" id="GO:0006435">
    <property type="term" value="P:threonyl-tRNA aminoacylation"/>
    <property type="evidence" value="ECO:0007669"/>
    <property type="project" value="UniProtKB-UniRule"/>
</dbReference>
<evidence type="ECO:0000256" key="12">
    <source>
        <dbReference type="ARBA" id="ARBA00049515"/>
    </source>
</evidence>
<dbReference type="GO" id="GO:0004829">
    <property type="term" value="F:threonine-tRNA ligase activity"/>
    <property type="evidence" value="ECO:0007669"/>
    <property type="project" value="UniProtKB-UniRule"/>
</dbReference>
<dbReference type="AlphaFoldDB" id="A0A2M8ESJ0"/>
<accession>A0A2M8ESJ0</accession>
<keyword evidence="8" id="KW-0067">ATP-binding</keyword>
<keyword evidence="4 15" id="KW-0436">Ligase</keyword>
<dbReference type="InterPro" id="IPR047246">
    <property type="entry name" value="ThrRS_anticodon"/>
</dbReference>
<evidence type="ECO:0000313" key="16">
    <source>
        <dbReference type="Proteomes" id="UP000229816"/>
    </source>
</evidence>
<dbReference type="InterPro" id="IPR033728">
    <property type="entry name" value="ThrRS_core"/>
</dbReference>
<dbReference type="Pfam" id="PF03129">
    <property type="entry name" value="HGTP_anticodon"/>
    <property type="match status" value="1"/>
</dbReference>
<gene>
    <name evidence="15" type="ORF">CO054_02020</name>
</gene>
<keyword evidence="9" id="KW-0694">RNA-binding</keyword>
<name>A0A2M8ESJ0_9BACT</name>
<dbReference type="CDD" id="cd00860">
    <property type="entry name" value="ThrRS_anticodon"/>
    <property type="match status" value="1"/>
</dbReference>
<dbReference type="SUPFAM" id="SSF52954">
    <property type="entry name" value="Class II aaRS ABD-related"/>
    <property type="match status" value="1"/>
</dbReference>
<dbReference type="InterPro" id="IPR012947">
    <property type="entry name" value="tRNA_SAD"/>
</dbReference>
<dbReference type="NCBIfam" id="TIGR00418">
    <property type="entry name" value="thrS"/>
    <property type="match status" value="1"/>
</dbReference>
<reference evidence="16" key="1">
    <citation type="submission" date="2017-09" db="EMBL/GenBank/DDBJ databases">
        <title>Depth-based differentiation of microbial function through sediment-hosted aquifers and enrichment of novel symbionts in the deep terrestrial subsurface.</title>
        <authorList>
            <person name="Probst A.J."/>
            <person name="Ladd B."/>
            <person name="Jarett J.K."/>
            <person name="Geller-Mcgrath D.E."/>
            <person name="Sieber C.M.K."/>
            <person name="Emerson J.B."/>
            <person name="Anantharaman K."/>
            <person name="Thomas B.C."/>
            <person name="Malmstrom R."/>
            <person name="Stieglmeier M."/>
            <person name="Klingl A."/>
            <person name="Woyke T."/>
            <person name="Ryan C.M."/>
            <person name="Banfield J.F."/>
        </authorList>
    </citation>
    <scope>NUCLEOTIDE SEQUENCE [LARGE SCALE GENOMIC DNA]</scope>
</reference>
<evidence type="ECO:0000256" key="13">
    <source>
        <dbReference type="NCBIfam" id="TIGR00418"/>
    </source>
</evidence>
<dbReference type="SMART" id="SM00863">
    <property type="entry name" value="tRNA_SAD"/>
    <property type="match status" value="1"/>
</dbReference>
<dbReference type="Pfam" id="PF00587">
    <property type="entry name" value="tRNA-synt_2b"/>
    <property type="match status" value="1"/>
</dbReference>
<dbReference type="PANTHER" id="PTHR11451:SF44">
    <property type="entry name" value="THREONINE--TRNA LIGASE, CHLOROPLASTIC_MITOCHONDRIAL 2"/>
    <property type="match status" value="1"/>
</dbReference>
<comment type="caution">
    <text evidence="15">The sequence shown here is derived from an EMBL/GenBank/DDBJ whole genome shotgun (WGS) entry which is preliminary data.</text>
</comment>
<evidence type="ECO:0000259" key="14">
    <source>
        <dbReference type="PROSITE" id="PS50862"/>
    </source>
</evidence>
<keyword evidence="7" id="KW-0862">Zinc</keyword>
<evidence type="ECO:0000256" key="10">
    <source>
        <dbReference type="ARBA" id="ARBA00022917"/>
    </source>
</evidence>
<proteinExistence type="inferred from homology"/>
<dbReference type="Gene3D" id="3.30.980.10">
    <property type="entry name" value="Threonyl-trna Synthetase, Chain A, domain 2"/>
    <property type="match status" value="1"/>
</dbReference>
<evidence type="ECO:0000256" key="9">
    <source>
        <dbReference type="ARBA" id="ARBA00022884"/>
    </source>
</evidence>
<dbReference type="FunFam" id="3.40.50.800:FF:000001">
    <property type="entry name" value="Threonine--tRNA ligase"/>
    <property type="match status" value="1"/>
</dbReference>
<keyword evidence="6" id="KW-0547">Nucleotide-binding</keyword>
<evidence type="ECO:0000256" key="2">
    <source>
        <dbReference type="ARBA" id="ARBA00013163"/>
    </source>
</evidence>
<evidence type="ECO:0000256" key="8">
    <source>
        <dbReference type="ARBA" id="ARBA00022840"/>
    </source>
</evidence>
<dbReference type="Proteomes" id="UP000229816">
    <property type="component" value="Unassembled WGS sequence"/>
</dbReference>
<comment type="similarity">
    <text evidence="1">Belongs to the class-II aminoacyl-tRNA synthetase family.</text>
</comment>
<evidence type="ECO:0000256" key="3">
    <source>
        <dbReference type="ARBA" id="ARBA00022555"/>
    </source>
</evidence>
<dbReference type="Gene3D" id="3.40.50.800">
    <property type="entry name" value="Anticodon-binding domain"/>
    <property type="match status" value="1"/>
</dbReference>
<keyword evidence="5" id="KW-0479">Metal-binding</keyword>
<evidence type="ECO:0000313" key="15">
    <source>
        <dbReference type="EMBL" id="PJC28095.1"/>
    </source>
</evidence>
<dbReference type="InterPro" id="IPR045864">
    <property type="entry name" value="aa-tRNA-synth_II/BPL/LPL"/>
</dbReference>
<keyword evidence="10" id="KW-0648">Protein biosynthesis</keyword>
<dbReference type="InterPro" id="IPR002314">
    <property type="entry name" value="aa-tRNA-synt_IIb"/>
</dbReference>
<dbReference type="InterPro" id="IPR018163">
    <property type="entry name" value="Thr/Ala-tRNA-synth_IIc_edit"/>
</dbReference>
<organism evidence="15 16">
    <name type="scientific">Candidatus Shapirobacteria bacterium CG_4_9_14_0_2_um_filter_39_11</name>
    <dbReference type="NCBI Taxonomy" id="1974478"/>
    <lineage>
        <taxon>Bacteria</taxon>
        <taxon>Candidatus Shapironibacteriota</taxon>
    </lineage>
</organism>
<dbReference type="PANTHER" id="PTHR11451">
    <property type="entry name" value="THREONINE-TRNA LIGASE"/>
    <property type="match status" value="1"/>
</dbReference>
<dbReference type="GO" id="GO:0005737">
    <property type="term" value="C:cytoplasm"/>
    <property type="evidence" value="ECO:0007669"/>
    <property type="project" value="UniProtKB-UniRule"/>
</dbReference>
<dbReference type="SUPFAM" id="SSF55681">
    <property type="entry name" value="Class II aaRS and biotin synthetases"/>
    <property type="match status" value="1"/>
</dbReference>
<dbReference type="GO" id="GO:0000049">
    <property type="term" value="F:tRNA binding"/>
    <property type="evidence" value="ECO:0007669"/>
    <property type="project" value="UniProtKB-KW"/>
</dbReference>
<dbReference type="FunFam" id="3.30.930.10:FF:000002">
    <property type="entry name" value="Threonine--tRNA ligase"/>
    <property type="match status" value="1"/>
</dbReference>
<evidence type="ECO:0000256" key="11">
    <source>
        <dbReference type="ARBA" id="ARBA00023146"/>
    </source>
</evidence>
<dbReference type="PRINTS" id="PR01047">
    <property type="entry name" value="TRNASYNTHTHR"/>
</dbReference>
<dbReference type="InterPro" id="IPR036621">
    <property type="entry name" value="Anticodon-bd_dom_sf"/>
</dbReference>
<dbReference type="Gene3D" id="3.30.930.10">
    <property type="entry name" value="Bira Bifunctional Protein, Domain 2"/>
    <property type="match status" value="1"/>
</dbReference>
<dbReference type="GO" id="GO:0005524">
    <property type="term" value="F:ATP binding"/>
    <property type="evidence" value="ECO:0007669"/>
    <property type="project" value="UniProtKB-KW"/>
</dbReference>
<dbReference type="SUPFAM" id="SSF55186">
    <property type="entry name" value="ThrRS/AlaRS common domain"/>
    <property type="match status" value="1"/>
</dbReference>
<dbReference type="InterPro" id="IPR006195">
    <property type="entry name" value="aa-tRNA-synth_II"/>
</dbReference>
<dbReference type="HAMAP" id="MF_00184">
    <property type="entry name" value="Thr_tRNA_synth"/>
    <property type="match status" value="1"/>
</dbReference>
<evidence type="ECO:0000256" key="7">
    <source>
        <dbReference type="ARBA" id="ARBA00022833"/>
    </source>
</evidence>
<evidence type="ECO:0000256" key="4">
    <source>
        <dbReference type="ARBA" id="ARBA00022598"/>
    </source>
</evidence>
<dbReference type="EMBL" id="PFSF01000041">
    <property type="protein sequence ID" value="PJC28095.1"/>
    <property type="molecule type" value="Genomic_DNA"/>
</dbReference>
<evidence type="ECO:0000256" key="5">
    <source>
        <dbReference type="ARBA" id="ARBA00022723"/>
    </source>
</evidence>
<dbReference type="InterPro" id="IPR004154">
    <property type="entry name" value="Anticodon-bd"/>
</dbReference>
<keyword evidence="3" id="KW-0820">tRNA-binding</keyword>
<evidence type="ECO:0000256" key="6">
    <source>
        <dbReference type="ARBA" id="ARBA00022741"/>
    </source>
</evidence>
<dbReference type="CDD" id="cd00771">
    <property type="entry name" value="ThrRS_core"/>
    <property type="match status" value="1"/>
</dbReference>